<evidence type="ECO:0000313" key="1">
    <source>
        <dbReference type="EMBL" id="KRL79207.1"/>
    </source>
</evidence>
<name>A0A0R1TCX6_9LACO</name>
<evidence type="ECO:0000313" key="2">
    <source>
        <dbReference type="Proteomes" id="UP000051048"/>
    </source>
</evidence>
<dbReference type="Proteomes" id="UP000051048">
    <property type="component" value="Unassembled WGS sequence"/>
</dbReference>
<gene>
    <name evidence="1" type="ORF">FC36_GL000860</name>
</gene>
<dbReference type="PATRIC" id="fig|1423740.3.peg.914"/>
<dbReference type="AlphaFoldDB" id="A0A0R1TCX6"/>
<comment type="caution">
    <text evidence="1">The sequence shown here is derived from an EMBL/GenBank/DDBJ whole genome shotgun (WGS) entry which is preliminary data.</text>
</comment>
<organism evidence="1 2">
    <name type="scientific">Ligilactobacillus equi DSM 15833 = JCM 10991</name>
    <dbReference type="NCBI Taxonomy" id="1423740"/>
    <lineage>
        <taxon>Bacteria</taxon>
        <taxon>Bacillati</taxon>
        <taxon>Bacillota</taxon>
        <taxon>Bacilli</taxon>
        <taxon>Lactobacillales</taxon>
        <taxon>Lactobacillaceae</taxon>
        <taxon>Ligilactobacillus</taxon>
    </lineage>
</organism>
<reference evidence="1 2" key="1">
    <citation type="journal article" date="2015" name="Genome Announc.">
        <title>Expanding the biotechnology potential of lactobacilli through comparative genomics of 213 strains and associated genera.</title>
        <authorList>
            <person name="Sun Z."/>
            <person name="Harris H.M."/>
            <person name="McCann A."/>
            <person name="Guo C."/>
            <person name="Argimon S."/>
            <person name="Zhang W."/>
            <person name="Yang X."/>
            <person name="Jeffery I.B."/>
            <person name="Cooney J.C."/>
            <person name="Kagawa T.F."/>
            <person name="Liu W."/>
            <person name="Song Y."/>
            <person name="Salvetti E."/>
            <person name="Wrobel A."/>
            <person name="Rasinkangas P."/>
            <person name="Parkhill J."/>
            <person name="Rea M.C."/>
            <person name="O'Sullivan O."/>
            <person name="Ritari J."/>
            <person name="Douillard F.P."/>
            <person name="Paul Ross R."/>
            <person name="Yang R."/>
            <person name="Briner A.E."/>
            <person name="Felis G.E."/>
            <person name="de Vos W.M."/>
            <person name="Barrangou R."/>
            <person name="Klaenhammer T.R."/>
            <person name="Caufield P.W."/>
            <person name="Cui Y."/>
            <person name="Zhang H."/>
            <person name="O'Toole P.W."/>
        </authorList>
    </citation>
    <scope>NUCLEOTIDE SEQUENCE [LARGE SCALE GENOMIC DNA]</scope>
    <source>
        <strain evidence="1 2">DSM 15833</strain>
    </source>
</reference>
<protein>
    <submittedName>
        <fullName evidence="1">Uncharacterized protein</fullName>
    </submittedName>
</protein>
<dbReference type="STRING" id="1423740.FC36_GL000860"/>
<proteinExistence type="predicted"/>
<dbReference type="EMBL" id="AZFH01000120">
    <property type="protein sequence ID" value="KRL79207.1"/>
    <property type="molecule type" value="Genomic_DNA"/>
</dbReference>
<sequence length="211" mass="23514">MKRAMIVILGILNLCALVFAITQYPKGISNNQKLIEVNKAKIKAYQKQGKELKVSDYGKELEKQVAGINLDTIQGDLRKKLTDGFNEAYSTQTKEDFNKNANNTRNLLGASLAGTVFNNTAPTFSEGKAYPKVEKANQVIVSFGKYDVDKATLPVMVMVDYKLPDGFSKEGFNLNQKALYTFDYNVKNKIQSDIRYQSLVVEGGTGSHEHE</sequence>
<accession>A0A0R1TCX6</accession>